<dbReference type="AlphaFoldDB" id="A0A2P2MI24"/>
<name>A0A2P2MI24_RHIMU</name>
<proteinExistence type="predicted"/>
<protein>
    <submittedName>
        <fullName evidence="1">Uncharacterized protein</fullName>
    </submittedName>
</protein>
<sequence>MVSSALVSILGSCSVTMGMRDRPGTRRINTEVFFGISIASSRYSSLVWALVTTRSKSVPLPKCFDSNIFSFKVPTDIKGPSIGIES</sequence>
<accession>A0A2P2MI24</accession>
<reference evidence="1" key="1">
    <citation type="submission" date="2018-02" db="EMBL/GenBank/DDBJ databases">
        <title>Rhizophora mucronata_Transcriptome.</title>
        <authorList>
            <person name="Meera S.P."/>
            <person name="Sreeshan A."/>
            <person name="Augustine A."/>
        </authorList>
    </citation>
    <scope>NUCLEOTIDE SEQUENCE</scope>
    <source>
        <tissue evidence="1">Leaf</tissue>
    </source>
</reference>
<dbReference type="EMBL" id="GGEC01049381">
    <property type="protein sequence ID" value="MBX29865.1"/>
    <property type="molecule type" value="Transcribed_RNA"/>
</dbReference>
<evidence type="ECO:0000313" key="1">
    <source>
        <dbReference type="EMBL" id="MBX29865.1"/>
    </source>
</evidence>
<organism evidence="1">
    <name type="scientific">Rhizophora mucronata</name>
    <name type="common">Asiatic mangrove</name>
    <dbReference type="NCBI Taxonomy" id="61149"/>
    <lineage>
        <taxon>Eukaryota</taxon>
        <taxon>Viridiplantae</taxon>
        <taxon>Streptophyta</taxon>
        <taxon>Embryophyta</taxon>
        <taxon>Tracheophyta</taxon>
        <taxon>Spermatophyta</taxon>
        <taxon>Magnoliopsida</taxon>
        <taxon>eudicotyledons</taxon>
        <taxon>Gunneridae</taxon>
        <taxon>Pentapetalae</taxon>
        <taxon>rosids</taxon>
        <taxon>fabids</taxon>
        <taxon>Malpighiales</taxon>
        <taxon>Rhizophoraceae</taxon>
        <taxon>Rhizophora</taxon>
    </lineage>
</organism>